<dbReference type="GO" id="GO:0051536">
    <property type="term" value="F:iron-sulfur cluster binding"/>
    <property type="evidence" value="ECO:0007669"/>
    <property type="project" value="UniProtKB-UniRule"/>
</dbReference>
<dbReference type="Gene3D" id="3.30.420.130">
    <property type="entry name" value="Dinitrogenase iron-molybdenum cofactor biosynthesis domain"/>
    <property type="match status" value="1"/>
</dbReference>
<proteinExistence type="inferred from homology"/>
<sequence>MVDKDKNEEKLKKMEDFLKKVPNKIMVMSGKGGVGKSTVAANLAVFLSNRGYKVGLLDVDVHGPSIGTIMGIVWQRIYPSGEMLKPVLWSKNLKVVSVQFLLENPDDAIIWRGPIKIGIIKQFLSDVDWGDLDYLIIDSPPGTGDEPLTIAQTIPDCKALIVTTPQKVSLADVRKSLTFCKQVGIDVLGVIENMSGFVCPNCGAVHNIFKSGGGDELSKQYKIDFLGKIPIDPKVVEESDEGNLLDKYDGNIKNIMDDIVDKIINKLSINERNKGGESFMRIAIPMAQGELCAHFGHCEVFGVVDVEDGKIVKEEYLTPPPHAPGVIPNWLAQQKVNVVLTGGMGPMAQNLMRQNGIEVITGVSGGTLREVVDAYLNNRLVIGKNSCDHEHGKGHECKH</sequence>
<dbReference type="RefSeq" id="WP_108309775.1">
    <property type="nucleotide sequence ID" value="NZ_CP020921.1"/>
</dbReference>
<organism evidence="8 9">
    <name type="scientific">Thermodesulfobium acidiphilum</name>
    <dbReference type="NCBI Taxonomy" id="1794699"/>
    <lineage>
        <taxon>Bacteria</taxon>
        <taxon>Pseudomonadati</taxon>
        <taxon>Thermodesulfobiota</taxon>
        <taxon>Thermodesulfobiia</taxon>
        <taxon>Thermodesulfobiales</taxon>
        <taxon>Thermodesulfobiaceae</taxon>
        <taxon>Thermodesulfobium</taxon>
    </lineage>
</organism>
<keyword evidence="3 6" id="KW-0067">ATP-binding</keyword>
<evidence type="ECO:0000313" key="9">
    <source>
        <dbReference type="Proteomes" id="UP000244792"/>
    </source>
</evidence>
<dbReference type="InterPro" id="IPR033913">
    <property type="entry name" value="MTH1175_dom"/>
</dbReference>
<evidence type="ECO:0000256" key="2">
    <source>
        <dbReference type="ARBA" id="ARBA00022741"/>
    </source>
</evidence>
<dbReference type="InterPro" id="IPR000808">
    <property type="entry name" value="Mrp-like_CS"/>
</dbReference>
<comment type="function">
    <text evidence="6">Binds and transfers iron-sulfur (Fe-S) clusters to target apoproteins. Can hydrolyze ATP.</text>
</comment>
<evidence type="ECO:0000256" key="6">
    <source>
        <dbReference type="HAMAP-Rule" id="MF_02040"/>
    </source>
</evidence>
<dbReference type="InterPro" id="IPR027417">
    <property type="entry name" value="P-loop_NTPase"/>
</dbReference>
<dbReference type="InterPro" id="IPR033756">
    <property type="entry name" value="YlxH/NBP35"/>
</dbReference>
<dbReference type="SUPFAM" id="SSF52540">
    <property type="entry name" value="P-loop containing nucleoside triphosphate hydrolases"/>
    <property type="match status" value="1"/>
</dbReference>
<dbReference type="GO" id="GO:0016226">
    <property type="term" value="P:iron-sulfur cluster assembly"/>
    <property type="evidence" value="ECO:0007669"/>
    <property type="project" value="InterPro"/>
</dbReference>
<protein>
    <recommendedName>
        <fullName evidence="6">Iron-sulfur cluster carrier protein</fullName>
    </recommendedName>
</protein>
<dbReference type="InterPro" id="IPR003731">
    <property type="entry name" value="Di-Nase_FeMo-co_biosynth"/>
</dbReference>
<dbReference type="FunFam" id="3.40.50.300:FF:001119">
    <property type="entry name" value="Iron-sulfur cluster carrier protein"/>
    <property type="match status" value="1"/>
</dbReference>
<feature type="binding site" evidence="6">
    <location>
        <begin position="30"/>
        <end position="37"/>
    </location>
    <ligand>
        <name>ATP</name>
        <dbReference type="ChEBI" id="CHEBI:30616"/>
    </ligand>
</feature>
<keyword evidence="1 6" id="KW-0479">Metal-binding</keyword>
<evidence type="ECO:0000256" key="4">
    <source>
        <dbReference type="ARBA" id="ARBA00023004"/>
    </source>
</evidence>
<dbReference type="CDD" id="cd02037">
    <property type="entry name" value="Mrp_NBP35"/>
    <property type="match status" value="1"/>
</dbReference>
<dbReference type="Gene3D" id="3.40.50.300">
    <property type="entry name" value="P-loop containing nucleotide triphosphate hydrolases"/>
    <property type="match status" value="1"/>
</dbReference>
<evidence type="ECO:0000256" key="3">
    <source>
        <dbReference type="ARBA" id="ARBA00022840"/>
    </source>
</evidence>
<dbReference type="HAMAP" id="MF_02040">
    <property type="entry name" value="Mrp_NBP35"/>
    <property type="match status" value="1"/>
</dbReference>
<comment type="subunit">
    <text evidence="6">Homodimer.</text>
</comment>
<keyword evidence="2 6" id="KW-0547">Nucleotide-binding</keyword>
<dbReference type="GO" id="GO:0016887">
    <property type="term" value="F:ATP hydrolysis activity"/>
    <property type="evidence" value="ECO:0007669"/>
    <property type="project" value="UniProtKB-UniRule"/>
</dbReference>
<keyword evidence="6" id="KW-0378">Hydrolase</keyword>
<dbReference type="GO" id="GO:0046872">
    <property type="term" value="F:metal ion binding"/>
    <property type="evidence" value="ECO:0007669"/>
    <property type="project" value="UniProtKB-KW"/>
</dbReference>
<dbReference type="PANTHER" id="PTHR23264:SF19">
    <property type="entry name" value="CYTOSOLIC FE-S CLUSTER ASSEMBLY FACTOR NUBP2"/>
    <property type="match status" value="1"/>
</dbReference>
<dbReference type="Pfam" id="PF02579">
    <property type="entry name" value="Nitro_FeMo-Co"/>
    <property type="match status" value="1"/>
</dbReference>
<dbReference type="OrthoDB" id="9809679at2"/>
<dbReference type="CDD" id="cd00851">
    <property type="entry name" value="MTH1175"/>
    <property type="match status" value="1"/>
</dbReference>
<evidence type="ECO:0000256" key="1">
    <source>
        <dbReference type="ARBA" id="ARBA00022723"/>
    </source>
</evidence>
<name>A0A2R4W2I5_THEAF</name>
<dbReference type="InterPro" id="IPR036105">
    <property type="entry name" value="DiNase_FeMo-co_biosyn_sf"/>
</dbReference>
<evidence type="ECO:0000256" key="5">
    <source>
        <dbReference type="ARBA" id="ARBA00023014"/>
    </source>
</evidence>
<evidence type="ECO:0000259" key="7">
    <source>
        <dbReference type="Pfam" id="PF02579"/>
    </source>
</evidence>
<dbReference type="GO" id="GO:0140663">
    <property type="term" value="F:ATP-dependent FeS chaperone activity"/>
    <property type="evidence" value="ECO:0007669"/>
    <property type="project" value="InterPro"/>
</dbReference>
<dbReference type="AlphaFoldDB" id="A0A2R4W2I5"/>
<dbReference type="InterPro" id="IPR019591">
    <property type="entry name" value="Mrp/NBP35_ATP-bd"/>
</dbReference>
<dbReference type="PANTHER" id="PTHR23264">
    <property type="entry name" value="NUCLEOTIDE-BINDING PROTEIN NBP35 YEAST -RELATED"/>
    <property type="match status" value="1"/>
</dbReference>
<dbReference type="GO" id="GO:0005829">
    <property type="term" value="C:cytosol"/>
    <property type="evidence" value="ECO:0007669"/>
    <property type="project" value="TreeGrafter"/>
</dbReference>
<keyword evidence="4 6" id="KW-0408">Iron</keyword>
<dbReference type="GO" id="GO:0005524">
    <property type="term" value="F:ATP binding"/>
    <property type="evidence" value="ECO:0007669"/>
    <property type="project" value="UniProtKB-UniRule"/>
</dbReference>
<dbReference type="SUPFAM" id="SSF53146">
    <property type="entry name" value="Nitrogenase accessory factor-like"/>
    <property type="match status" value="1"/>
</dbReference>
<dbReference type="EMBL" id="CP020921">
    <property type="protein sequence ID" value="AWB10916.1"/>
    <property type="molecule type" value="Genomic_DNA"/>
</dbReference>
<comment type="similarity">
    <text evidence="6">Belongs to the Mrp/NBP35 ATP-binding proteins family.</text>
</comment>
<feature type="domain" description="Dinitrogenase iron-molybdenum cofactor biosynthesis" evidence="7">
    <location>
        <begin position="289"/>
        <end position="376"/>
    </location>
</feature>
<dbReference type="Proteomes" id="UP000244792">
    <property type="component" value="Chromosome"/>
</dbReference>
<dbReference type="KEGG" id="taci:TDSAC_1580"/>
<dbReference type="Pfam" id="PF10609">
    <property type="entry name" value="ParA"/>
    <property type="match status" value="1"/>
</dbReference>
<keyword evidence="9" id="KW-1185">Reference proteome</keyword>
<keyword evidence="5 6" id="KW-0411">Iron-sulfur</keyword>
<evidence type="ECO:0000313" key="8">
    <source>
        <dbReference type="EMBL" id="AWB10916.1"/>
    </source>
</evidence>
<reference evidence="8 9" key="1">
    <citation type="submission" date="2017-04" db="EMBL/GenBank/DDBJ databases">
        <title>Genomic insights into metabolism of Thermodesulfobium acidiphilum.</title>
        <authorList>
            <person name="Toshchakov S.V."/>
            <person name="Frolov E.N."/>
            <person name="Kublanov I.V."/>
            <person name="Samarov N.I."/>
            <person name="Novikov A."/>
            <person name="Lebedinsky A.V."/>
            <person name="Bonch-Osmolovskaya E.A."/>
            <person name="Chernyh N.A."/>
        </authorList>
    </citation>
    <scope>NUCLEOTIDE SEQUENCE [LARGE SCALE GENOMIC DNA]</scope>
    <source>
        <strain evidence="8 9">3127-1</strain>
    </source>
</reference>
<gene>
    <name evidence="8" type="ORF">TDSAC_1580</name>
</gene>
<dbReference type="NCBIfam" id="NF041136">
    <property type="entry name" value="MrpORP"/>
    <property type="match status" value="1"/>
</dbReference>
<accession>A0A2R4W2I5</accession>
<dbReference type="PROSITE" id="PS01215">
    <property type="entry name" value="MRP"/>
    <property type="match status" value="1"/>
</dbReference>